<dbReference type="AlphaFoldDB" id="A0A1Y6BJD2"/>
<feature type="signal peptide" evidence="1">
    <location>
        <begin position="1"/>
        <end position="17"/>
    </location>
</feature>
<organism evidence="2 3">
    <name type="scientific">Pseudobacteriovorax antillogorgiicola</name>
    <dbReference type="NCBI Taxonomy" id="1513793"/>
    <lineage>
        <taxon>Bacteria</taxon>
        <taxon>Pseudomonadati</taxon>
        <taxon>Bdellovibrionota</taxon>
        <taxon>Oligoflexia</taxon>
        <taxon>Oligoflexales</taxon>
        <taxon>Pseudobacteriovoracaceae</taxon>
        <taxon>Pseudobacteriovorax</taxon>
    </lineage>
</organism>
<name>A0A1Y6BJD2_9BACT</name>
<accession>A0A1Y6BJD2</accession>
<dbReference type="RefSeq" id="WP_132316833.1">
    <property type="nucleotide sequence ID" value="NZ_FWZT01000004.1"/>
</dbReference>
<keyword evidence="1" id="KW-0732">Signal</keyword>
<protein>
    <recommendedName>
        <fullName evidence="4">Secreted protein</fullName>
    </recommendedName>
</protein>
<reference evidence="3" key="1">
    <citation type="submission" date="2017-04" db="EMBL/GenBank/DDBJ databases">
        <authorList>
            <person name="Varghese N."/>
            <person name="Submissions S."/>
        </authorList>
    </citation>
    <scope>NUCLEOTIDE SEQUENCE [LARGE SCALE GENOMIC DNA]</scope>
    <source>
        <strain evidence="3">RKEM611</strain>
    </source>
</reference>
<dbReference type="Proteomes" id="UP000192907">
    <property type="component" value="Unassembled WGS sequence"/>
</dbReference>
<evidence type="ECO:0000313" key="3">
    <source>
        <dbReference type="Proteomes" id="UP000192907"/>
    </source>
</evidence>
<sequence length="215" mass="23636">MRLLHKALLFTSFIASATMANGEMVESDEAITDQAELENISLNGKSCPKLFKVQKQGSQRFKIDFFDFRLERSLEASARRSCELFWDLEIGDNQRLIKIDISLSGSGAIQANDEASISIRQRDRGEIRPAVVSNFAGEQEFLFSMSAKSGSQACGQDGLYKTLIKTNLKNTGDLDQEPDSEPLLGTLAINSMIIDAVLADCLSNDGSPKTDTTKE</sequence>
<evidence type="ECO:0000256" key="1">
    <source>
        <dbReference type="SAM" id="SignalP"/>
    </source>
</evidence>
<gene>
    <name evidence="2" type="ORF">SAMN06296036_104117</name>
</gene>
<evidence type="ECO:0008006" key="4">
    <source>
        <dbReference type="Google" id="ProtNLM"/>
    </source>
</evidence>
<keyword evidence="3" id="KW-1185">Reference proteome</keyword>
<dbReference type="EMBL" id="FWZT01000004">
    <property type="protein sequence ID" value="SMF06154.1"/>
    <property type="molecule type" value="Genomic_DNA"/>
</dbReference>
<dbReference type="STRING" id="1513793.SAMN06296036_104117"/>
<proteinExistence type="predicted"/>
<evidence type="ECO:0000313" key="2">
    <source>
        <dbReference type="EMBL" id="SMF06154.1"/>
    </source>
</evidence>
<feature type="chain" id="PRO_5013074165" description="Secreted protein" evidence="1">
    <location>
        <begin position="18"/>
        <end position="215"/>
    </location>
</feature>